<evidence type="ECO:0000256" key="2">
    <source>
        <dbReference type="ARBA" id="ARBA00022679"/>
    </source>
</evidence>
<reference evidence="10" key="1">
    <citation type="journal article" date="2020" name="mSystems">
        <title>Genome- and Community-Level Interaction Insights into Carbon Utilization and Element Cycling Functions of Hydrothermarchaeota in Hydrothermal Sediment.</title>
        <authorList>
            <person name="Zhou Z."/>
            <person name="Liu Y."/>
            <person name="Xu W."/>
            <person name="Pan J."/>
            <person name="Luo Z.H."/>
            <person name="Li M."/>
        </authorList>
    </citation>
    <scope>NUCLEOTIDE SEQUENCE [LARGE SCALE GENOMIC DNA]</scope>
    <source>
        <strain evidence="10">SpSt-339</strain>
    </source>
</reference>
<evidence type="ECO:0000256" key="1">
    <source>
        <dbReference type="ARBA" id="ARBA00009156"/>
    </source>
</evidence>
<dbReference type="Gene3D" id="3.30.420.40">
    <property type="match status" value="2"/>
</dbReference>
<dbReference type="PANTHER" id="PTHR10196:SF93">
    <property type="entry name" value="L-RHAMNULOKINASE"/>
    <property type="match status" value="1"/>
</dbReference>
<dbReference type="PIRSF" id="PIRSF000538">
    <property type="entry name" value="GlpK"/>
    <property type="match status" value="1"/>
</dbReference>
<dbReference type="SUPFAM" id="SSF53067">
    <property type="entry name" value="Actin-like ATPase domain"/>
    <property type="match status" value="2"/>
</dbReference>
<accession>A0A7C2K1F4</accession>
<dbReference type="Pfam" id="PF02782">
    <property type="entry name" value="FGGY_C"/>
    <property type="match status" value="1"/>
</dbReference>
<keyword evidence="4 10" id="KW-0418">Kinase</keyword>
<keyword evidence="6" id="KW-1015">Disulfide bond</keyword>
<evidence type="ECO:0000313" key="10">
    <source>
        <dbReference type="EMBL" id="HEN15801.1"/>
    </source>
</evidence>
<feature type="domain" description="Carbohydrate kinase FGGY N-terminal" evidence="8">
    <location>
        <begin position="6"/>
        <end position="245"/>
    </location>
</feature>
<dbReference type="InterPro" id="IPR018485">
    <property type="entry name" value="FGGY_C"/>
</dbReference>
<comment type="similarity">
    <text evidence="1">Belongs to the FGGY kinase family.</text>
</comment>
<comment type="caution">
    <text evidence="10">The sequence shown here is derived from an EMBL/GenBank/DDBJ whole genome shotgun (WGS) entry which is preliminary data.</text>
</comment>
<dbReference type="GO" id="GO:0006071">
    <property type="term" value="P:glycerol metabolic process"/>
    <property type="evidence" value="ECO:0007669"/>
    <property type="project" value="TreeGrafter"/>
</dbReference>
<dbReference type="GO" id="GO:0008993">
    <property type="term" value="F:rhamnulokinase activity"/>
    <property type="evidence" value="ECO:0007669"/>
    <property type="project" value="InterPro"/>
</dbReference>
<dbReference type="InterPro" id="IPR018484">
    <property type="entry name" value="FGGY_N"/>
</dbReference>
<evidence type="ECO:0000259" key="9">
    <source>
        <dbReference type="Pfam" id="PF02782"/>
    </source>
</evidence>
<dbReference type="InterPro" id="IPR013449">
    <property type="entry name" value="Rhamnulokinase"/>
</dbReference>
<evidence type="ECO:0000256" key="4">
    <source>
        <dbReference type="ARBA" id="ARBA00022777"/>
    </source>
</evidence>
<evidence type="ECO:0000259" key="8">
    <source>
        <dbReference type="Pfam" id="PF00370"/>
    </source>
</evidence>
<proteinExistence type="inferred from homology"/>
<protein>
    <submittedName>
        <fullName evidence="10">Rhamnulokinase</fullName>
    </submittedName>
</protein>
<gene>
    <name evidence="10" type="ORF">ENQ76_10085</name>
</gene>
<dbReference type="EMBL" id="DSOK01000288">
    <property type="protein sequence ID" value="HEN15801.1"/>
    <property type="molecule type" value="Genomic_DNA"/>
</dbReference>
<dbReference type="GO" id="GO:0004370">
    <property type="term" value="F:glycerol kinase activity"/>
    <property type="evidence" value="ECO:0007669"/>
    <property type="project" value="TreeGrafter"/>
</dbReference>
<dbReference type="GO" id="GO:0005829">
    <property type="term" value="C:cytosol"/>
    <property type="evidence" value="ECO:0007669"/>
    <property type="project" value="TreeGrafter"/>
</dbReference>
<keyword evidence="5" id="KW-0067">ATP-binding</keyword>
<feature type="domain" description="Carbohydrate kinase FGGY C-terminal" evidence="9">
    <location>
        <begin position="260"/>
        <end position="450"/>
    </location>
</feature>
<dbReference type="CDD" id="cd07771">
    <property type="entry name" value="ASKHA_NBD_FGGY_RhaB-like"/>
    <property type="match status" value="1"/>
</dbReference>
<evidence type="ECO:0000256" key="5">
    <source>
        <dbReference type="ARBA" id="ARBA00022840"/>
    </source>
</evidence>
<keyword evidence="3" id="KW-0547">Nucleotide-binding</keyword>
<dbReference type="Pfam" id="PF00370">
    <property type="entry name" value="FGGY_N"/>
    <property type="match status" value="1"/>
</dbReference>
<dbReference type="AlphaFoldDB" id="A0A7C2K1F4"/>
<dbReference type="PANTHER" id="PTHR10196">
    <property type="entry name" value="SUGAR KINASE"/>
    <property type="match status" value="1"/>
</dbReference>
<sequence>MSKKCYLAVDLGAESGRVIAGLFDGRQIRLEELHRFPNGPVSVGDTLRWDVLRLWSEIQTGLSKAAAKFGGQIVSVGVDTWGVDYVLLTKTGEMLGQPYCYRDARTSGQMDATFRRVSRSEIFAQTGLQFMEINSLFQLLAFQQTNPALLAQADKFLMMPDLFHWLLCGSQVVEFTNATTSQCLHPTDRDWAFDLLRKLELPTQMFPQVVDPGTKLGRLRESVTQRTNLPRLEVVAPATHDTGAAVAAIPTEHTGRANWAYISSGTWSLMGLELPHAVLTQRALERNVTNEGGIDGTYRLLKNIMGLWLVQECRRSFERAGQPLDYATMTQLAMAATPFRSLVDPDDRSFLAPADMPSALREWCVQTSQPAPENAGALIRTCLESLALKYRMVLGWLEELSGERVEVIHIVGGGTQNTLLNQFTANATGRPVVTGPVEATALGNVLIQARTSGEVGTLADLRSVVRASSQMQRYEPQDQPAWDAAYGRFVELMKRPR</sequence>
<keyword evidence="7" id="KW-0684">Rhamnose metabolism</keyword>
<dbReference type="GO" id="GO:0019301">
    <property type="term" value="P:rhamnose catabolic process"/>
    <property type="evidence" value="ECO:0007669"/>
    <property type="project" value="InterPro"/>
</dbReference>
<organism evidence="10">
    <name type="scientific">Schlesneria paludicola</name>
    <dbReference type="NCBI Taxonomy" id="360056"/>
    <lineage>
        <taxon>Bacteria</taxon>
        <taxon>Pseudomonadati</taxon>
        <taxon>Planctomycetota</taxon>
        <taxon>Planctomycetia</taxon>
        <taxon>Planctomycetales</taxon>
        <taxon>Planctomycetaceae</taxon>
        <taxon>Schlesneria</taxon>
    </lineage>
</organism>
<evidence type="ECO:0000256" key="3">
    <source>
        <dbReference type="ARBA" id="ARBA00022741"/>
    </source>
</evidence>
<name>A0A7C2K1F4_9PLAN</name>
<evidence type="ECO:0000256" key="7">
    <source>
        <dbReference type="ARBA" id="ARBA00023308"/>
    </source>
</evidence>
<dbReference type="InterPro" id="IPR000577">
    <property type="entry name" value="Carb_kinase_FGGY"/>
</dbReference>
<keyword evidence="2" id="KW-0808">Transferase</keyword>
<dbReference type="GO" id="GO:0005524">
    <property type="term" value="F:ATP binding"/>
    <property type="evidence" value="ECO:0007669"/>
    <property type="project" value="UniProtKB-KW"/>
</dbReference>
<evidence type="ECO:0000256" key="6">
    <source>
        <dbReference type="ARBA" id="ARBA00023157"/>
    </source>
</evidence>
<dbReference type="InterPro" id="IPR043129">
    <property type="entry name" value="ATPase_NBD"/>
</dbReference>